<keyword evidence="2" id="KW-1185">Reference proteome</keyword>
<reference evidence="1 2" key="1">
    <citation type="journal article" date="2000" name="Nature">
        <title>The genome sequence of the thermoacidophilic scavenger Thermoplasma acidophilum.</title>
        <authorList>
            <person name="Ruepp A."/>
            <person name="Graml W."/>
            <person name="Santos-Martinez M.L."/>
            <person name="Koretke K.K."/>
            <person name="Volker C."/>
            <person name="Mewes H.W."/>
            <person name="Frishman D."/>
            <person name="Stocker S."/>
            <person name="Lupas A.N."/>
            <person name="Baumeister W."/>
        </authorList>
    </citation>
    <scope>NUCLEOTIDE SEQUENCE [LARGE SCALE GENOMIC DNA]</scope>
    <source>
        <strain evidence="2">ATCC 25905 / DSM 1728 / JCM 9062 / NBRC 15155 / AMRC-C165</strain>
    </source>
</reference>
<dbReference type="EMBL" id="AL445063">
    <property type="protein sequence ID" value="CAC11324.1"/>
    <property type="molecule type" value="Genomic_DNA"/>
</dbReference>
<gene>
    <name evidence="1" type="ordered locus">Ta0178</name>
</gene>
<organism evidence="1 2">
    <name type="scientific">Thermoplasma acidophilum (strain ATCC 25905 / DSM 1728 / JCM 9062 / NBRC 15155 / AMRC-C165)</name>
    <dbReference type="NCBI Taxonomy" id="273075"/>
    <lineage>
        <taxon>Archaea</taxon>
        <taxon>Methanobacteriati</taxon>
        <taxon>Thermoplasmatota</taxon>
        <taxon>Thermoplasmata</taxon>
        <taxon>Thermoplasmatales</taxon>
        <taxon>Thermoplasmataceae</taxon>
        <taxon>Thermoplasma</taxon>
    </lineage>
</organism>
<evidence type="ECO:0000313" key="1">
    <source>
        <dbReference type="EMBL" id="CAC11324.1"/>
    </source>
</evidence>
<dbReference type="STRING" id="273075.gene:9571392"/>
<protein>
    <submittedName>
        <fullName evidence="1">Uncharacterized protein</fullName>
    </submittedName>
</protein>
<sequence length="200" mass="23647">MKPIIVKKGDIRRLLKESGEIDGNDGRISVAAHILYQFGDRIVFVKAYENEDIDLKIKNRKNDYRYIKVIASQNGEFHIMDLPIGDRRIGSETLYGLIMASETFGTRLRNEILNMISFEMKRRNSIWILVDKDSHAYYPFTTHSITEIILHDVEYRFERGLIDRNLEIRVPVQFIYNYWQRYLKAKNRTPGEVWASMILQ</sequence>
<accession>Q9HLP9</accession>
<dbReference type="EnsemblBacteria" id="CAC11324">
    <property type="protein sequence ID" value="CAC11324"/>
    <property type="gene ID" value="CAC11324"/>
</dbReference>
<dbReference type="HOGENOM" id="CLU_089865_0_0_2"/>
<dbReference type="InParanoid" id="Q9HLP9"/>
<dbReference type="PaxDb" id="273075-Ta0178"/>
<dbReference type="OrthoDB" id="55801at2157"/>
<proteinExistence type="predicted"/>
<dbReference type="KEGG" id="tac:Ta0178"/>
<dbReference type="AlphaFoldDB" id="Q9HLP9"/>
<evidence type="ECO:0000313" key="2">
    <source>
        <dbReference type="Proteomes" id="UP000001024"/>
    </source>
</evidence>
<dbReference type="RefSeq" id="WP_010900605.1">
    <property type="nucleotide sequence ID" value="NC_002578.1"/>
</dbReference>
<dbReference type="eggNOG" id="arCOG07361">
    <property type="taxonomic scope" value="Archaea"/>
</dbReference>
<name>Q9HLP9_THEAC</name>
<dbReference type="Proteomes" id="UP000001024">
    <property type="component" value="Chromosome"/>
</dbReference>